<dbReference type="GO" id="GO:0006284">
    <property type="term" value="P:base-excision repair"/>
    <property type="evidence" value="ECO:0007669"/>
    <property type="project" value="InterPro"/>
</dbReference>
<feature type="binding site" evidence="1">
    <location>
        <position position="178"/>
    </location>
    <ligand>
        <name>Zn(2+)</name>
        <dbReference type="ChEBI" id="CHEBI:29105"/>
    </ligand>
</feature>
<dbReference type="PANTHER" id="PTHR30037:SF4">
    <property type="entry name" value="DNA-3-METHYLADENINE GLYCOSYLASE I"/>
    <property type="match status" value="1"/>
</dbReference>
<evidence type="ECO:0000313" key="2">
    <source>
        <dbReference type="EMBL" id="MBS4884309.1"/>
    </source>
</evidence>
<organism evidence="2 3">
    <name type="scientific">Amedibacillus dolichus</name>
    <dbReference type="NCBI Taxonomy" id="31971"/>
    <lineage>
        <taxon>Bacteria</taxon>
        <taxon>Bacillati</taxon>
        <taxon>Bacillota</taxon>
        <taxon>Erysipelotrichia</taxon>
        <taxon>Erysipelotrichales</taxon>
        <taxon>Erysipelotrichaceae</taxon>
        <taxon>Amedibacillus</taxon>
    </lineage>
</organism>
<dbReference type="InterPro" id="IPR052891">
    <property type="entry name" value="DNA-3mA_glycosylase"/>
</dbReference>
<dbReference type="InterPro" id="IPR005019">
    <property type="entry name" value="Adenine_glyco"/>
</dbReference>
<dbReference type="GO" id="GO:0046872">
    <property type="term" value="F:metal ion binding"/>
    <property type="evidence" value="ECO:0007669"/>
    <property type="project" value="UniProtKB-KW"/>
</dbReference>
<dbReference type="Pfam" id="PF03352">
    <property type="entry name" value="Adenine_glyco"/>
    <property type="match status" value="1"/>
</dbReference>
<accession>A0A942ZXH2</accession>
<reference evidence="2" key="1">
    <citation type="submission" date="2021-02" db="EMBL/GenBank/DDBJ databases">
        <title>Infant gut strain persistence is associated with maternal origin, phylogeny, and functional potential including surface adhesion and iron acquisition.</title>
        <authorList>
            <person name="Lou Y.C."/>
        </authorList>
    </citation>
    <scope>NUCLEOTIDE SEQUENCE</scope>
    <source>
        <strain evidence="2">L3_108_103G1_dasL3_108_103G1_concoct_2</strain>
    </source>
</reference>
<name>A0A942ZXH2_9FIRM</name>
<gene>
    <name evidence="2" type="ORF">KHZ85_06040</name>
</gene>
<dbReference type="AlphaFoldDB" id="A0A942ZXH2"/>
<feature type="binding site" evidence="1">
    <location>
        <position position="20"/>
    </location>
    <ligand>
        <name>Zn(2+)</name>
        <dbReference type="ChEBI" id="CHEBI:29105"/>
    </ligand>
</feature>
<dbReference type="Proteomes" id="UP000753219">
    <property type="component" value="Unassembled WGS sequence"/>
</dbReference>
<dbReference type="InterPro" id="IPR011257">
    <property type="entry name" value="DNA_glycosylase"/>
</dbReference>
<dbReference type="SUPFAM" id="SSF48150">
    <property type="entry name" value="DNA-glycosylase"/>
    <property type="match status" value="1"/>
</dbReference>
<dbReference type="PANTHER" id="PTHR30037">
    <property type="entry name" value="DNA-3-METHYLADENINE GLYCOSYLASE 1"/>
    <property type="match status" value="1"/>
</dbReference>
<keyword evidence="1" id="KW-0862">Zinc</keyword>
<protein>
    <submittedName>
        <fullName evidence="2">DNA-3-methyladenine glycosylase I</fullName>
    </submittedName>
</protein>
<dbReference type="EMBL" id="JAGZMZ010000012">
    <property type="protein sequence ID" value="MBS4884309.1"/>
    <property type="molecule type" value="Genomic_DNA"/>
</dbReference>
<evidence type="ECO:0000313" key="3">
    <source>
        <dbReference type="Proteomes" id="UP000753219"/>
    </source>
</evidence>
<dbReference type="Gene3D" id="1.10.340.30">
    <property type="entry name" value="Hypothetical protein, domain 2"/>
    <property type="match status" value="1"/>
</dbReference>
<evidence type="ECO:0000256" key="1">
    <source>
        <dbReference type="PIRSR" id="PIRSR605019-1"/>
    </source>
</evidence>
<dbReference type="GeneID" id="92794007"/>
<proteinExistence type="predicted"/>
<sequence length="184" mass="21657">MEKKRCRWASDVEAIYVRYHDEEWGVAVHEDKKLFEMLVLESFQAGLSWLTILKKRESFRQAFDGFDVHKVAAYDEVKIQQLLADKSIVRNRRKIEAAIQNAKVFLQIQAEFGSFANYLWGFSKHRTIYEYEEGRTHNELSDRIAKDLQTRGMRFVGTIIMYSYLQAVGVINDHEPTCFLHKKS</sequence>
<dbReference type="GO" id="GO:0008725">
    <property type="term" value="F:DNA-3-methyladenine glycosylase activity"/>
    <property type="evidence" value="ECO:0007669"/>
    <property type="project" value="InterPro"/>
</dbReference>
<keyword evidence="1" id="KW-0479">Metal-binding</keyword>
<dbReference type="RefSeq" id="WP_004800578.1">
    <property type="nucleotide sequence ID" value="NZ_CABKNA010000002.1"/>
</dbReference>
<comment type="caution">
    <text evidence="2">The sequence shown here is derived from an EMBL/GenBank/DDBJ whole genome shotgun (WGS) entry which is preliminary data.</text>
</comment>
<feature type="binding site" evidence="1">
    <location>
        <position position="174"/>
    </location>
    <ligand>
        <name>Zn(2+)</name>
        <dbReference type="ChEBI" id="CHEBI:29105"/>
    </ligand>
</feature>
<feature type="binding site" evidence="1">
    <location>
        <position position="6"/>
    </location>
    <ligand>
        <name>Zn(2+)</name>
        <dbReference type="ChEBI" id="CHEBI:29105"/>
    </ligand>
</feature>